<evidence type="ECO:0008006" key="3">
    <source>
        <dbReference type="Google" id="ProtNLM"/>
    </source>
</evidence>
<keyword evidence="2" id="KW-1185">Reference proteome</keyword>
<gene>
    <name evidence="1" type="ORF">H9652_04100</name>
</gene>
<protein>
    <recommendedName>
        <fullName evidence="3">DUF4262 domain-containing protein</fullName>
    </recommendedName>
</protein>
<proteinExistence type="predicted"/>
<reference evidence="1 2" key="1">
    <citation type="submission" date="2020-08" db="EMBL/GenBank/DDBJ databases">
        <title>A Genomic Blueprint of the Chicken Gut Microbiome.</title>
        <authorList>
            <person name="Gilroy R."/>
            <person name="Ravi A."/>
            <person name="Getino M."/>
            <person name="Pursley I."/>
            <person name="Horton D.L."/>
            <person name="Alikhan N.-F."/>
            <person name="Baker D."/>
            <person name="Gharbi K."/>
            <person name="Hall N."/>
            <person name="Watson M."/>
            <person name="Adriaenssens E.M."/>
            <person name="Foster-Nyarko E."/>
            <person name="Jarju S."/>
            <person name="Secka A."/>
            <person name="Antonio M."/>
            <person name="Oren A."/>
            <person name="Chaudhuri R."/>
            <person name="La Ragione R.M."/>
            <person name="Hildebrand F."/>
            <person name="Pallen M.J."/>
        </authorList>
    </citation>
    <scope>NUCLEOTIDE SEQUENCE [LARGE SCALE GENOMIC DNA]</scope>
    <source>
        <strain evidence="1 2">Sa4CUA1</strain>
    </source>
</reference>
<dbReference type="Proteomes" id="UP000641803">
    <property type="component" value="Unassembled WGS sequence"/>
</dbReference>
<comment type="caution">
    <text evidence="1">The sequence shown here is derived from an EMBL/GenBank/DDBJ whole genome shotgun (WGS) entry which is preliminary data.</text>
</comment>
<dbReference type="EMBL" id="JACSQQ010000005">
    <property type="protein sequence ID" value="MBD7949591.1"/>
    <property type="molecule type" value="Genomic_DNA"/>
</dbReference>
<accession>A0ABR8RPA5</accession>
<dbReference type="RefSeq" id="WP_191794999.1">
    <property type="nucleotide sequence ID" value="NZ_JACSQQ010000005.1"/>
</dbReference>
<evidence type="ECO:0000313" key="2">
    <source>
        <dbReference type="Proteomes" id="UP000641803"/>
    </source>
</evidence>
<organism evidence="1 2">
    <name type="scientific">Oerskovia rustica</name>
    <dbReference type="NCBI Taxonomy" id="2762237"/>
    <lineage>
        <taxon>Bacteria</taxon>
        <taxon>Bacillati</taxon>
        <taxon>Actinomycetota</taxon>
        <taxon>Actinomycetes</taxon>
        <taxon>Micrococcales</taxon>
        <taxon>Cellulomonadaceae</taxon>
        <taxon>Oerskovia</taxon>
    </lineage>
</organism>
<evidence type="ECO:0000313" key="1">
    <source>
        <dbReference type="EMBL" id="MBD7949591.1"/>
    </source>
</evidence>
<name>A0ABR8RPA5_9CELL</name>
<sequence length="137" mass="14910">MIPVDMRAHIDGVRALLVPAGYPVHFIEVPAAATYPYVLLWSSSGRMESEALCDELEDLNDILGVTAVGLAADAVLSAQRKIRPLLSDASPVVPGRSVSLRYFDSQTVQVDRDVTLPTPNLHPKFGVDLYRIRSVPA</sequence>